<evidence type="ECO:0000313" key="1">
    <source>
        <dbReference type="EMBL" id="ESL05832.1"/>
    </source>
</evidence>
<comment type="caution">
    <text evidence="1">The sequence shown here is derived from an EMBL/GenBank/DDBJ whole genome shotgun (WGS) entry which is preliminary data.</text>
</comment>
<proteinExistence type="predicted"/>
<gene>
    <name evidence="1" type="ORF">TRSC58_06504</name>
</gene>
<name>A0A061IXR9_TRYRA</name>
<accession>A0A061IXR9</accession>
<organism evidence="1 2">
    <name type="scientific">Trypanosoma rangeli SC58</name>
    <dbReference type="NCBI Taxonomy" id="429131"/>
    <lineage>
        <taxon>Eukaryota</taxon>
        <taxon>Discoba</taxon>
        <taxon>Euglenozoa</taxon>
        <taxon>Kinetoplastea</taxon>
        <taxon>Metakinetoplastina</taxon>
        <taxon>Trypanosomatida</taxon>
        <taxon>Trypanosomatidae</taxon>
        <taxon>Trypanosoma</taxon>
        <taxon>Herpetosoma</taxon>
    </lineage>
</organism>
<evidence type="ECO:0000313" key="2">
    <source>
        <dbReference type="Proteomes" id="UP000031737"/>
    </source>
</evidence>
<keyword evidence="2" id="KW-1185">Reference proteome</keyword>
<protein>
    <submittedName>
        <fullName evidence="1">Uncharacterized protein</fullName>
    </submittedName>
</protein>
<dbReference type="OrthoDB" id="273874at2759"/>
<dbReference type="VEuPathDB" id="TriTrypDB:TRSC58_06504"/>
<dbReference type="EMBL" id="AUPL01006504">
    <property type="protein sequence ID" value="ESL05832.1"/>
    <property type="molecule type" value="Genomic_DNA"/>
</dbReference>
<reference evidence="1 2" key="1">
    <citation type="submission" date="2013-07" db="EMBL/GenBank/DDBJ databases">
        <authorList>
            <person name="Stoco P.H."/>
            <person name="Wagner G."/>
            <person name="Gerber A."/>
            <person name="Zaha A."/>
            <person name="Thompson C."/>
            <person name="Bartholomeu D.C."/>
            <person name="Luckemeyer D.D."/>
            <person name="Bahia D."/>
            <person name="Loreto E."/>
            <person name="Prestes E.B."/>
            <person name="Lima F.M."/>
            <person name="Rodrigues-Luiz G."/>
            <person name="Vallejo G.A."/>
            <person name="Filho J.F."/>
            <person name="Monteiro K.M."/>
            <person name="Tyler K.M."/>
            <person name="de Almeida L.G."/>
            <person name="Ortiz M.F."/>
            <person name="Siervo M.A."/>
            <person name="de Moraes M.H."/>
            <person name="Cunha O.L."/>
            <person name="Mendonca-Neto R."/>
            <person name="Silva R."/>
            <person name="Teixeira S.M."/>
            <person name="Murta S.M."/>
            <person name="Sincero T.C."/>
            <person name="Mendes T.A."/>
            <person name="Urmenyi T.P."/>
            <person name="Silva V.G."/>
            <person name="da Rocha W.D."/>
            <person name="Andersson B."/>
            <person name="Romanha A.J."/>
            <person name="Steindel M."/>
            <person name="de Vasconcelos A.T."/>
            <person name="Grisard E.C."/>
        </authorList>
    </citation>
    <scope>NUCLEOTIDE SEQUENCE [LARGE SCALE GENOMIC DNA]</scope>
    <source>
        <strain evidence="1 2">SC58</strain>
    </source>
</reference>
<dbReference type="Proteomes" id="UP000031737">
    <property type="component" value="Unassembled WGS sequence"/>
</dbReference>
<sequence length="1421" mass="157187">MPLGSACRLRARCVLEGGGGNTHGCRRHVHSNAVFAYGVSRGVLPFPTSKAAGSAPSQSTISQKWFSDLVAQVHDRLCRNQWQAAMRLISSLPLTSQDEAVEATPSCTLRCEPLIAALLCQGHGESAFTIWRTASTHFNFALSPRTMMRFAVYTLLVDCKPQEALDFVAMAALPVEDEVVAAGPWLEHFALWTTFIATLSSDGMKSLQERTGQPEAEVNAAFAGLLRLSLQPVGEGETRLGVERLQLALHALVSLILCNGGGEALQTLCSVSFVKSNDSSIGTLLRVAKLLSMKPVDYETSSVFLDDVPFMITRVLSLPLVCASKESAPLLSGLEVYRSFFIDSDAPRSSENEKVYFSLNTTTAIAATNTVVHTTVGDVLLRRILRRGVEQSLFLYSVVLHDIDTSSTSLMTQLLALFLSRDLCDMLCDSFGKHFISVVRRAVKEVSLRGALPMPLLGYVSRAIGPFLNTDLRHHEAELHIAVNGREGGCHIGRNMIFYLALLASLIVEVPDAQVRAWRRFVARVTRTIINDMDSGGRAAISQDLRLQLHLRWWLPELLMLVDSTRECLLCEALQRAFPPTSLTEWDQGMSAMLRTLHKKEHSNRGSSTPCWAFVGHVTGQNELGIGETAASLHSDGRLLVRRLVRWEWLLKGLWEFARNTSHDGCQGAWKCLLDVCAETLNHCRVYHRHDIARELINIMLLPAVSLLPPSAEPPTKGNCCDTSLIGLLINGPKDFCATSSTLMEPRWRLVGEVYRWMPTLQGWDRMRKLQALLPPSPHDAAQRFLLLEHLINDLLRGEGKGAVPGTGERVRVGKVFEWYEELCRGDLTLRTPQLLLPLARALCGVSLLDLLSELVRNTFCDLWRGFQAPQPPFASRLLLEALCFYSAHHGLAKTRMRLGGDAEVLAELSPAAYDGARGMVTAFAETYIIALWQHDCFPALASILLKPEPPNAGSTALPSLSVACPKAISQGRYFASAEIAYLLPEAEREALRLFLLLTFAQRCDSPLYESILRRLPRRKADPARVAVFVDRIVAQEPSLFTSLSTAAQRVARGTWRLREACASIAASHAKGEAKAQAVDCSCRSRERSEVRTVRDLNRCIDNCDWVTALRAIPHILSDPLHTARKALLACEKAPKGTVWQGAMSVFANSRHTWKQQSPKISPEQQKEAESSRFHASIGIQECGRIMTLLADAKRWREAPQLFELLGPYGMDGFTFSQACFALRAGGHPELAIDLWATWRAYVGDAVEPTAQMCGHFLRCGVVGNTTVADAACVLLKMAVNAHARQTMTRNAAGLSSPNRECTPGTTLPLSVEKEENTITALLRDRWHESWQEALQVALVSERPRIIHAVTRESPSNYHVYEAVMRQVTRERRRLSLEERCAIAKHLDLKNVLSARGNSVGTGDDRAVCVLQQLLGDEEED</sequence>